<dbReference type="Proteomes" id="UP001153365">
    <property type="component" value="Unassembled WGS sequence"/>
</dbReference>
<dbReference type="EMBL" id="CALTRL010000042">
    <property type="protein sequence ID" value="CAH7666082.1"/>
    <property type="molecule type" value="Genomic_DNA"/>
</dbReference>
<protein>
    <submittedName>
        <fullName evidence="3">Expressed protein</fullName>
    </submittedName>
</protein>
<sequence>MRFAIRVALLFSLMRIRKLLSLTEPQSTKLGLENLKFVQDFDYFDYAFLNPYKVYGSIPSSFKAVGSSATDPDSDLGFFIHQNNHELYQDISRNKLEDSSIRSEITEQEVSLRNKSKIYNTKKRKRNYGPTRIKVPRLEGSSIISGLTESASSPSFHSHSEFQNSIPEPISKLKAERENQSTVKNQVQMQERCSEDHDITEPERYQLMYNSFADLITRALPKTNNNQPDGIKQLKNNFLEEIDGIILDEDEKKMYRSFKELIY</sequence>
<reference evidence="3" key="1">
    <citation type="submission" date="2022-06" db="EMBL/GenBank/DDBJ databases">
        <authorList>
            <consortium name="SYNGENTA / RWTH Aachen University"/>
        </authorList>
    </citation>
    <scope>NUCLEOTIDE SEQUENCE</scope>
</reference>
<organism evidence="3 4">
    <name type="scientific">Phakopsora pachyrhizi</name>
    <name type="common">Asian soybean rust disease fungus</name>
    <dbReference type="NCBI Taxonomy" id="170000"/>
    <lineage>
        <taxon>Eukaryota</taxon>
        <taxon>Fungi</taxon>
        <taxon>Dikarya</taxon>
        <taxon>Basidiomycota</taxon>
        <taxon>Pucciniomycotina</taxon>
        <taxon>Pucciniomycetes</taxon>
        <taxon>Pucciniales</taxon>
        <taxon>Phakopsoraceae</taxon>
        <taxon>Phakopsora</taxon>
    </lineage>
</organism>
<feature type="signal peptide" evidence="1">
    <location>
        <begin position="1"/>
        <end position="21"/>
    </location>
</feature>
<dbReference type="EMBL" id="CALTRL010005698">
    <property type="protein sequence ID" value="CAH7684986.1"/>
    <property type="molecule type" value="Genomic_DNA"/>
</dbReference>
<keyword evidence="1" id="KW-0732">Signal</keyword>
<evidence type="ECO:0000313" key="4">
    <source>
        <dbReference type="Proteomes" id="UP001153365"/>
    </source>
</evidence>
<comment type="caution">
    <text evidence="3">The sequence shown here is derived from an EMBL/GenBank/DDBJ whole genome shotgun (WGS) entry which is preliminary data.</text>
</comment>
<evidence type="ECO:0000313" key="3">
    <source>
        <dbReference type="EMBL" id="CAH7684986.1"/>
    </source>
</evidence>
<proteinExistence type="predicted"/>
<evidence type="ECO:0000256" key="1">
    <source>
        <dbReference type="SAM" id="SignalP"/>
    </source>
</evidence>
<evidence type="ECO:0000313" key="2">
    <source>
        <dbReference type="EMBL" id="CAH7666082.1"/>
    </source>
</evidence>
<feature type="chain" id="PRO_5044713235" evidence="1">
    <location>
        <begin position="22"/>
        <end position="263"/>
    </location>
</feature>
<dbReference type="AlphaFoldDB" id="A0AAV0BG16"/>
<keyword evidence="4" id="KW-1185">Reference proteome</keyword>
<accession>A0AAV0BG16</accession>
<gene>
    <name evidence="3" type="ORF">PPACK8108_LOCUS19443</name>
    <name evidence="2" type="ORF">PPACK8108_LOCUS403</name>
</gene>
<name>A0AAV0BG16_PHAPC</name>